<dbReference type="PANTHER" id="PTHR38248">
    <property type="entry name" value="FUNK1 6"/>
    <property type="match status" value="1"/>
</dbReference>
<dbReference type="GO" id="GO:0004672">
    <property type="term" value="F:protein kinase activity"/>
    <property type="evidence" value="ECO:0007669"/>
    <property type="project" value="InterPro"/>
</dbReference>
<keyword evidence="4" id="KW-1185">Reference proteome</keyword>
<evidence type="ECO:0000313" key="4">
    <source>
        <dbReference type="Proteomes" id="UP001212997"/>
    </source>
</evidence>
<dbReference type="PROSITE" id="PS00109">
    <property type="entry name" value="PROTEIN_KINASE_TYR"/>
    <property type="match status" value="1"/>
</dbReference>
<feature type="compositionally biased region" description="Basic and acidic residues" evidence="1">
    <location>
        <begin position="813"/>
        <end position="825"/>
    </location>
</feature>
<dbReference type="InterPro" id="IPR011009">
    <property type="entry name" value="Kinase-like_dom_sf"/>
</dbReference>
<dbReference type="InterPro" id="IPR040976">
    <property type="entry name" value="Pkinase_fungal"/>
</dbReference>
<feature type="compositionally biased region" description="Acidic residues" evidence="1">
    <location>
        <begin position="878"/>
        <end position="888"/>
    </location>
</feature>
<dbReference type="Gene3D" id="1.10.510.10">
    <property type="entry name" value="Transferase(Phosphotransferase) domain 1"/>
    <property type="match status" value="2"/>
</dbReference>
<proteinExistence type="predicted"/>
<dbReference type="InterPro" id="IPR008266">
    <property type="entry name" value="Tyr_kinase_AS"/>
</dbReference>
<dbReference type="Pfam" id="PF17667">
    <property type="entry name" value="Pkinase_fungal"/>
    <property type="match status" value="2"/>
</dbReference>
<accession>A0AAD5VC42</accession>
<gene>
    <name evidence="3" type="ORF">NLI96_g785</name>
</gene>
<feature type="compositionally biased region" description="Acidic residues" evidence="1">
    <location>
        <begin position="9"/>
        <end position="19"/>
    </location>
</feature>
<feature type="region of interest" description="Disordered" evidence="1">
    <location>
        <begin position="1615"/>
        <end position="1680"/>
    </location>
</feature>
<evidence type="ECO:0000256" key="1">
    <source>
        <dbReference type="SAM" id="MobiDB-lite"/>
    </source>
</evidence>
<dbReference type="EMBL" id="JANAWD010000013">
    <property type="protein sequence ID" value="KAJ3491368.1"/>
    <property type="molecule type" value="Genomic_DNA"/>
</dbReference>
<protein>
    <recommendedName>
        <fullName evidence="2">Fungal-type protein kinase domain-containing protein</fullName>
    </recommendedName>
</protein>
<dbReference type="SUPFAM" id="SSF56112">
    <property type="entry name" value="Protein kinase-like (PK-like)"/>
    <property type="match status" value="2"/>
</dbReference>
<dbReference type="Proteomes" id="UP001212997">
    <property type="component" value="Unassembled WGS sequence"/>
</dbReference>
<dbReference type="PANTHER" id="PTHR38248:SF2">
    <property type="entry name" value="FUNK1 11"/>
    <property type="match status" value="1"/>
</dbReference>
<feature type="compositionally biased region" description="Polar residues" evidence="1">
    <location>
        <begin position="102"/>
        <end position="120"/>
    </location>
</feature>
<feature type="domain" description="Fungal-type protein kinase" evidence="2">
    <location>
        <begin position="462"/>
        <end position="684"/>
    </location>
</feature>
<feature type="compositionally biased region" description="Acidic residues" evidence="1">
    <location>
        <begin position="1631"/>
        <end position="1644"/>
    </location>
</feature>
<feature type="domain" description="Fungal-type protein kinase" evidence="2">
    <location>
        <begin position="1273"/>
        <end position="1496"/>
    </location>
</feature>
<reference evidence="3" key="1">
    <citation type="submission" date="2022-07" db="EMBL/GenBank/DDBJ databases">
        <title>Genome Sequence of Physisporinus lineatus.</title>
        <authorList>
            <person name="Buettner E."/>
        </authorList>
    </citation>
    <scope>NUCLEOTIDE SEQUENCE</scope>
    <source>
        <strain evidence="3">VT162</strain>
    </source>
</reference>
<comment type="caution">
    <text evidence="3">The sequence shown here is derived from an EMBL/GenBank/DDBJ whole genome shotgun (WGS) entry which is preliminary data.</text>
</comment>
<evidence type="ECO:0000313" key="3">
    <source>
        <dbReference type="EMBL" id="KAJ3491368.1"/>
    </source>
</evidence>
<feature type="compositionally biased region" description="Basic residues" evidence="1">
    <location>
        <begin position="903"/>
        <end position="920"/>
    </location>
</feature>
<feature type="region of interest" description="Disordered" evidence="1">
    <location>
        <begin position="797"/>
        <end position="938"/>
    </location>
</feature>
<feature type="compositionally biased region" description="Basic and acidic residues" evidence="1">
    <location>
        <begin position="1645"/>
        <end position="1680"/>
    </location>
</feature>
<organism evidence="3 4">
    <name type="scientific">Meripilus lineatus</name>
    <dbReference type="NCBI Taxonomy" id="2056292"/>
    <lineage>
        <taxon>Eukaryota</taxon>
        <taxon>Fungi</taxon>
        <taxon>Dikarya</taxon>
        <taxon>Basidiomycota</taxon>
        <taxon>Agaricomycotina</taxon>
        <taxon>Agaricomycetes</taxon>
        <taxon>Polyporales</taxon>
        <taxon>Meripilaceae</taxon>
        <taxon>Meripilus</taxon>
    </lineage>
</organism>
<sequence>MSSSVAPSEVEEDGDDDSDDGHLFSLAGIGSPSPSPPSLVGPVFESSPLSDEDIHHNLSGSESLDSEPPSQDPVIPVPSLPTFRIDPLRPQPDSKNKRKQKGSSYQTPSLPRWNSHSSPVKDTVVKIKSRKHVEKHVKDSNFYQDPRFTQKHLHKKYPGIMQRNLDVDLWQDILDTGTRSDVLATPLADLLTIWLQRAWEQLDPSTRPAHPFVCLETQHNPPKNHPYNDQDREDILVVPGPVTDYTKVNIVGRTDYRDVPFCKVHSIIEVKPKGKNGLNQVASYAFQLLEARPSLVGTYVLWARPSGYQILWVDASGGIYAHRFKWNKLNPLAAYVTSLYSPPQRHTILDPTITPTKIPGPKEICTWTIKDRNSNLYEGCEPLSVGTSWGRRTAVFKHTDASGEVVIIKESYPRNTKWHSERDIILHIHREGIFPGVVRLLFTDDQSPSPQLHTAPPCEGQTRSQRTKVRVFFGSSGIPLSEATSVLDLLMAVYDILEILRVLIRLNVIHRDITPWNIAIYPTIHPLATMGKAGLIKDPPTFISQILGINRPGNGADKSIALLLDFDNSKILRDDKPSYGHPAMTGSPMFVPRSVAKASVSLPEDHSSDRARFQYMPTLDERAREVYEGTYGSEMYDQYCDKDSKSVHGTISRIKLGRPENNQLPLESKPRHDVESLCWVLIYMLLHAQPSEGPEDKNLQQFWSVRKWFTDHRISKGTVGDSRDPFFSASVWELERALHPGLAPLAGLIRDVLRQLRPEYDALDPPPVPEHLHEALRRLLLKAILEVVEDPISLTGVSRPLEEGTEGNPNGRSKQDPRVEVRYSDDDSDNDNSSHDENGGLGDLETNSSEVGDAPVEREDDGDEGDNAAKNRGSGDSSSDEETQESDGSESYVPSSAPSPRNKGIRRTGRRKPPKKKMKRGKAENSPHPHPHPRAHVWSIKRRMPSKPWYFEDKEFDKNHLTQLNTEIPGEEGDQQLLERIQTRCRKTTGLIVALSQLLTEYSQRVYEKMTEEDRPAHPYVFINRYDYHLIHPPYDCESRKDIVAVPGPKVRYLGPPVENAKRPNKLKVNFDDVVSLVKCKSPNVNGLDNVAEHSWHLLSSRPDMVGTYVLWARATSYQIVWCDASGMVASPRYKWTNLPPLAAYISSLYAPPRSHVLFDHTITRTPHPDTTLWTIQSRNHGSFIGCQKLLMGRAWGGRTNVWIQQTAHRVVVIKDTFLTNKRQKTEEGLLRYIHRRGIYPGVVRLLFTGDQAPSPPLMTAQPADGSSMREPERARIRLFMGSYGSPIWEARSVKDMLMAFYDVLEVLRGLSMEMNVLHRDISPHNIMIYPEHHPDTMKDQRLVERSPIFITQILGKDKTNDGKDKATGLLIDFDQGIQLVHDPMHIVPVDRDRTHKTGTVMFMSRSGSEGAVRWCRTDPHAFALYPEMPKLKGKVRQLYELAYGSEMYDRYCDCLWTRHGARLKNWDHPEPGEKRPFVHKPHHDVESLCWVLIYMLIHVQPLERTEGVNLPAFWTVRDFFHNLEKKKKPRDPRDNFWEKGKFAIINSLDPKLQPLTEFIWQILRHIRPEYDLFDPPPPLEHLHEAIRRLLLKAIYEMEDPIALDTEKLRPLAYSETSSEDLPCNVGVDVPDSDDDVDMEDVDMEDKPETSKLKRKMDLGPDAAAQRDTKRPRRVDSHVM</sequence>
<evidence type="ECO:0000259" key="2">
    <source>
        <dbReference type="Pfam" id="PF17667"/>
    </source>
</evidence>
<feature type="compositionally biased region" description="Basic residues" evidence="1">
    <location>
        <begin position="929"/>
        <end position="938"/>
    </location>
</feature>
<feature type="region of interest" description="Disordered" evidence="1">
    <location>
        <begin position="1"/>
        <end position="122"/>
    </location>
</feature>
<name>A0AAD5VC42_9APHY</name>